<name>A0A8X6G1U6_TRICU</name>
<dbReference type="EMBL" id="BMAO01014294">
    <property type="protein sequence ID" value="GFQ94046.1"/>
    <property type="molecule type" value="Genomic_DNA"/>
</dbReference>
<keyword evidence="2" id="KW-1185">Reference proteome</keyword>
<gene>
    <name evidence="1" type="ORF">TNCT_592551</name>
</gene>
<protein>
    <submittedName>
        <fullName evidence="1">Uncharacterized protein</fullName>
    </submittedName>
</protein>
<comment type="caution">
    <text evidence="1">The sequence shown here is derived from an EMBL/GenBank/DDBJ whole genome shotgun (WGS) entry which is preliminary data.</text>
</comment>
<sequence length="108" mass="12334">MFILQREISLHTIQQSYPILVKVAIDNAFSVPIRKVSRYSRYFSLIPPTKSLSVTEQQFSLFTVNNFTLRLAVSFLVQRNNSFGGRLWGFRITGACDDQASIHFGMSL</sequence>
<accession>A0A8X6G1U6</accession>
<organism evidence="1 2">
    <name type="scientific">Trichonephila clavata</name>
    <name type="common">Joro spider</name>
    <name type="synonym">Nephila clavata</name>
    <dbReference type="NCBI Taxonomy" id="2740835"/>
    <lineage>
        <taxon>Eukaryota</taxon>
        <taxon>Metazoa</taxon>
        <taxon>Ecdysozoa</taxon>
        <taxon>Arthropoda</taxon>
        <taxon>Chelicerata</taxon>
        <taxon>Arachnida</taxon>
        <taxon>Araneae</taxon>
        <taxon>Araneomorphae</taxon>
        <taxon>Entelegynae</taxon>
        <taxon>Araneoidea</taxon>
        <taxon>Nephilidae</taxon>
        <taxon>Trichonephila</taxon>
    </lineage>
</organism>
<reference evidence="1" key="1">
    <citation type="submission" date="2020-07" db="EMBL/GenBank/DDBJ databases">
        <title>Multicomponent nature underlies the extraordinary mechanical properties of spider dragline silk.</title>
        <authorList>
            <person name="Kono N."/>
            <person name="Nakamura H."/>
            <person name="Mori M."/>
            <person name="Yoshida Y."/>
            <person name="Ohtoshi R."/>
            <person name="Malay A.D."/>
            <person name="Moran D.A.P."/>
            <person name="Tomita M."/>
            <person name="Numata K."/>
            <person name="Arakawa K."/>
        </authorList>
    </citation>
    <scope>NUCLEOTIDE SEQUENCE</scope>
</reference>
<dbReference type="AlphaFoldDB" id="A0A8X6G1U6"/>
<proteinExistence type="predicted"/>
<evidence type="ECO:0000313" key="2">
    <source>
        <dbReference type="Proteomes" id="UP000887116"/>
    </source>
</evidence>
<dbReference type="Proteomes" id="UP000887116">
    <property type="component" value="Unassembled WGS sequence"/>
</dbReference>
<evidence type="ECO:0000313" key="1">
    <source>
        <dbReference type="EMBL" id="GFQ94046.1"/>
    </source>
</evidence>